<evidence type="ECO:0000256" key="2">
    <source>
        <dbReference type="ARBA" id="ARBA00022801"/>
    </source>
</evidence>
<dbReference type="InterPro" id="IPR023696">
    <property type="entry name" value="Ureohydrolase_dom_sf"/>
</dbReference>
<dbReference type="PANTHER" id="PTHR11358">
    <property type="entry name" value="ARGINASE/AGMATINASE"/>
    <property type="match status" value="1"/>
</dbReference>
<dbReference type="SUPFAM" id="SSF52768">
    <property type="entry name" value="Arginase/deacetylase"/>
    <property type="match status" value="1"/>
</dbReference>
<keyword evidence="7" id="KW-1185">Reference proteome</keyword>
<keyword evidence="1" id="KW-0479">Metal-binding</keyword>
<protein>
    <submittedName>
        <fullName evidence="6">Formimidoylglutamase</fullName>
        <ecNumber evidence="6">3.5.3.8</ecNumber>
    </submittedName>
</protein>
<dbReference type="InterPro" id="IPR006035">
    <property type="entry name" value="Ureohydrolase"/>
</dbReference>
<evidence type="ECO:0000256" key="1">
    <source>
        <dbReference type="ARBA" id="ARBA00022723"/>
    </source>
</evidence>
<dbReference type="Proteomes" id="UP001589654">
    <property type="component" value="Unassembled WGS sequence"/>
</dbReference>
<dbReference type="Gene3D" id="3.40.800.10">
    <property type="entry name" value="Ureohydrolase domain"/>
    <property type="match status" value="1"/>
</dbReference>
<dbReference type="PANTHER" id="PTHR11358:SF35">
    <property type="entry name" value="FORMIMIDOYLGLUTAMASE"/>
    <property type="match status" value="1"/>
</dbReference>
<keyword evidence="3" id="KW-0369">Histidine metabolism</keyword>
<dbReference type="EC" id="3.5.3.8" evidence="6"/>
<dbReference type="GO" id="GO:0050415">
    <property type="term" value="F:formimidoylglutamase activity"/>
    <property type="evidence" value="ECO:0007669"/>
    <property type="project" value="UniProtKB-EC"/>
</dbReference>
<dbReference type="EMBL" id="JBHMEW010000060">
    <property type="protein sequence ID" value="MFB9212371.1"/>
    <property type="molecule type" value="Genomic_DNA"/>
</dbReference>
<reference evidence="6 7" key="1">
    <citation type="submission" date="2024-09" db="EMBL/GenBank/DDBJ databases">
        <authorList>
            <person name="Sun Q."/>
            <person name="Mori K."/>
        </authorList>
    </citation>
    <scope>NUCLEOTIDE SEQUENCE [LARGE SCALE GENOMIC DNA]</scope>
    <source>
        <strain evidence="6 7">CECT 7682</strain>
    </source>
</reference>
<dbReference type="PROSITE" id="PS51409">
    <property type="entry name" value="ARGINASE_2"/>
    <property type="match status" value="1"/>
</dbReference>
<evidence type="ECO:0000313" key="6">
    <source>
        <dbReference type="EMBL" id="MFB9212371.1"/>
    </source>
</evidence>
<name>A0ABV5J6D8_9BACT</name>
<evidence type="ECO:0000256" key="4">
    <source>
        <dbReference type="ARBA" id="ARBA00023211"/>
    </source>
</evidence>
<dbReference type="Pfam" id="PF00491">
    <property type="entry name" value="Arginase"/>
    <property type="match status" value="1"/>
</dbReference>
<proteinExistence type="inferred from homology"/>
<keyword evidence="2 6" id="KW-0378">Hydrolase</keyword>
<dbReference type="RefSeq" id="WP_290248267.1">
    <property type="nucleotide sequence ID" value="NZ_JAUFQT010000001.1"/>
</dbReference>
<organism evidence="6 7">
    <name type="scientific">Echinicola jeungdonensis</name>
    <dbReference type="NCBI Taxonomy" id="709343"/>
    <lineage>
        <taxon>Bacteria</taxon>
        <taxon>Pseudomonadati</taxon>
        <taxon>Bacteroidota</taxon>
        <taxon>Cytophagia</taxon>
        <taxon>Cytophagales</taxon>
        <taxon>Cyclobacteriaceae</taxon>
        <taxon>Echinicola</taxon>
    </lineage>
</organism>
<comment type="similarity">
    <text evidence="5">Belongs to the arginase family.</text>
</comment>
<dbReference type="CDD" id="cd09988">
    <property type="entry name" value="Formimidoylglutamase"/>
    <property type="match status" value="1"/>
</dbReference>
<sequence>MDFFKTYSEDDLPHIIRHRPNEIKLGEKMSVGWGDTPYVLIGIPESLGVKANGGIGGTESLWSSFLFSFLNIQSTEKLTGDEVSLLGYFDFESLTPDHEAPVEKYQKAVKKIDKAVQKVIRKVLAHGKFPIVIGGGHNNCYPLIKGMAEFRAKVQNEKDPAINVVNFDAHADFRKMDGRHSGNGFRYAYEEGCLHRYVMLGLSENYNGQEMLNDLIHHPDMAPIFWEDIELRKKLTFQEALERIQAFLADRPTGIELDLDAIENVLCSAMSPTGFSISQARQYVHHMASHLDTAYLHICEGAVELENGLMDQNTAHIVAFLVSDFIKARKVV</sequence>
<gene>
    <name evidence="6" type="ORF">ACFFUR_11195</name>
</gene>
<evidence type="ECO:0000256" key="5">
    <source>
        <dbReference type="PROSITE-ProRule" id="PRU00742"/>
    </source>
</evidence>
<keyword evidence="4" id="KW-0464">Manganese</keyword>
<evidence type="ECO:0000256" key="3">
    <source>
        <dbReference type="ARBA" id="ARBA00022808"/>
    </source>
</evidence>
<comment type="caution">
    <text evidence="6">The sequence shown here is derived from an EMBL/GenBank/DDBJ whole genome shotgun (WGS) entry which is preliminary data.</text>
</comment>
<accession>A0ABV5J6D8</accession>
<evidence type="ECO:0000313" key="7">
    <source>
        <dbReference type="Proteomes" id="UP001589654"/>
    </source>
</evidence>